<accession>A0ABS9VV33</accession>
<dbReference type="PANTHER" id="PTHR10357:SF179">
    <property type="entry name" value="NEUTRAL AND BASIC AMINO ACID TRANSPORT PROTEIN RBAT"/>
    <property type="match status" value="1"/>
</dbReference>
<feature type="domain" description="Glycosyl hydrolase family 13 catalytic" evidence="2">
    <location>
        <begin position="13"/>
        <end position="401"/>
    </location>
</feature>
<reference evidence="3 4" key="1">
    <citation type="journal article" date="2021" name="Environ. Microbiol.">
        <title>Genetic insights into the dark matter of the mammalian gut microbiota through targeted genome reconstruction.</title>
        <authorList>
            <person name="Lugli G.A."/>
            <person name="Alessandri G."/>
            <person name="Milani C."/>
            <person name="Viappiani A."/>
            <person name="Fontana F."/>
            <person name="Tarracchini C."/>
            <person name="Mancabelli L."/>
            <person name="Argentini C."/>
            <person name="Ruiz L."/>
            <person name="Margolles A."/>
            <person name="van Sinderen D."/>
            <person name="Turroni F."/>
            <person name="Ventura M."/>
        </authorList>
    </citation>
    <scope>NUCLEOTIDE SEQUENCE [LARGE SCALE GENOMIC DNA]</scope>
    <source>
        <strain evidence="3 4">MA1</strain>
    </source>
</reference>
<dbReference type="Pfam" id="PF00128">
    <property type="entry name" value="Alpha-amylase"/>
    <property type="match status" value="1"/>
</dbReference>
<dbReference type="InterPro" id="IPR017853">
    <property type="entry name" value="GH"/>
</dbReference>
<dbReference type="GO" id="GO:0016787">
    <property type="term" value="F:hydrolase activity"/>
    <property type="evidence" value="ECO:0007669"/>
    <property type="project" value="UniProtKB-KW"/>
</dbReference>
<proteinExistence type="inferred from homology"/>
<comment type="caution">
    <text evidence="3">The sequence shown here is derived from an EMBL/GenBank/DDBJ whole genome shotgun (WGS) entry which is preliminary data.</text>
</comment>
<protein>
    <submittedName>
        <fullName evidence="3">Alpha-amylase family glycosyl hydrolase</fullName>
    </submittedName>
</protein>
<organism evidence="3 4">
    <name type="scientific">Bifidobacterium amazonense</name>
    <dbReference type="NCBI Taxonomy" id="2809027"/>
    <lineage>
        <taxon>Bacteria</taxon>
        <taxon>Bacillati</taxon>
        <taxon>Actinomycetota</taxon>
        <taxon>Actinomycetes</taxon>
        <taxon>Bifidobacteriales</taxon>
        <taxon>Bifidobacteriaceae</taxon>
        <taxon>Bifidobacterium</taxon>
    </lineage>
</organism>
<keyword evidence="4" id="KW-1185">Reference proteome</keyword>
<keyword evidence="3" id="KW-0378">Hydrolase</keyword>
<dbReference type="InterPro" id="IPR045857">
    <property type="entry name" value="O16G_dom_2"/>
</dbReference>
<dbReference type="RefSeq" id="WP_241513656.1">
    <property type="nucleotide sequence ID" value="NZ_JAFEJT020000022.1"/>
</dbReference>
<dbReference type="SMART" id="SM00642">
    <property type="entry name" value="Aamy"/>
    <property type="match status" value="1"/>
</dbReference>
<dbReference type="EMBL" id="JAFEJT020000022">
    <property type="protein sequence ID" value="MCH9275952.1"/>
    <property type="molecule type" value="Genomic_DNA"/>
</dbReference>
<dbReference type="SUPFAM" id="SSF51445">
    <property type="entry name" value="(Trans)glycosidases"/>
    <property type="match status" value="1"/>
</dbReference>
<reference evidence="3 4" key="2">
    <citation type="journal article" date="2021" name="Syst. Appl. Microbiol.">
        <title>Phylogenetic classification of ten novel species belonging to the genus Bifidobacterium comprising B. phasiani sp. nov., B. pongonis sp. nov., B. saguinibicoloris sp. nov., B. colobi sp. nov., B. simiiventris sp. nov., B. santillanense sp. nov., B. miconis sp. nov., B. amazonense sp. nov., B. pluvialisilvae sp. nov., and B. miconisargentati sp. nov.</title>
        <authorList>
            <person name="Lugli G.A."/>
            <person name="Calvete-Torre I."/>
            <person name="Alessandri G."/>
            <person name="Milani C."/>
            <person name="Turroni F."/>
            <person name="Laiolo P."/>
            <person name="Ossiprandi M.C."/>
            <person name="Margolles A."/>
            <person name="Ruiz L."/>
            <person name="Ventura M."/>
        </authorList>
    </citation>
    <scope>NUCLEOTIDE SEQUENCE [LARGE SCALE GENOMIC DNA]</scope>
    <source>
        <strain evidence="3 4">MA1</strain>
    </source>
</reference>
<gene>
    <name evidence="3" type="ORF">JS533_006655</name>
</gene>
<dbReference type="InterPro" id="IPR013780">
    <property type="entry name" value="Glyco_hydro_b"/>
</dbReference>
<dbReference type="InterPro" id="IPR006047">
    <property type="entry name" value="GH13_cat_dom"/>
</dbReference>
<name>A0ABS9VV33_9BIFI</name>
<evidence type="ECO:0000256" key="1">
    <source>
        <dbReference type="ARBA" id="ARBA00008061"/>
    </source>
</evidence>
<dbReference type="Gene3D" id="3.20.20.80">
    <property type="entry name" value="Glycosidases"/>
    <property type="match status" value="1"/>
</dbReference>
<evidence type="ECO:0000313" key="3">
    <source>
        <dbReference type="EMBL" id="MCH9275952.1"/>
    </source>
</evidence>
<dbReference type="SUPFAM" id="SSF51011">
    <property type="entry name" value="Glycosyl hydrolase domain"/>
    <property type="match status" value="1"/>
</dbReference>
<comment type="similarity">
    <text evidence="1">Belongs to the glycosyl hydrolase 13 family.</text>
</comment>
<dbReference type="Proteomes" id="UP000710815">
    <property type="component" value="Unassembled WGS sequence"/>
</dbReference>
<dbReference type="Gene3D" id="2.60.40.1180">
    <property type="entry name" value="Golgi alpha-mannosidase II"/>
    <property type="match status" value="1"/>
</dbReference>
<dbReference type="PANTHER" id="PTHR10357">
    <property type="entry name" value="ALPHA-AMYLASE FAMILY MEMBER"/>
    <property type="match status" value="1"/>
</dbReference>
<sequence>MRHEWLNDAVFYEVYPQSFQDSNADGIGDFAGIVSRLDHIAGLGCNAIWINPCFDSSFYDAGYDVRDYYKTAARYGGNEDLRHLFDEAHRRGIRVLLDLVPGHTAIDNPWFAESCKDERNAWTDRYIWRPIGQTPSLNSPYESVRGFIGGIAERPDAAAVNCFSTQVCLNYGFGTVTEDWQFAADSPEAEGGRLLLEDIMDFWLGLGCDGFRVDMAASLVKEDTPDHQWTSLLWRRIREHLDQTHPDAVLVSEWGNPKEALHAGFDMDFLLHFGPSHYLDLFRDNPWFSAVAAAAGTADVRAFVDTYRSMVDDTAGEGYICIPSGNHDMVRMRDTLTPDEMKLAFAFLMTMPGCPFVYYGDEIGMAYVHGLKSKEGGYERTGARTPMQWDDSTNAGFSAARRTDLYLPLDDGTGHAALADTGERIAAAGTSDGTRPNVAAQTGDPSSLLETVRSLIALRHAHPALQADGGIRFLYAEDHAYPLVYERTATADANAAGERIIVAINPSGTDATSPLEAAPGAVLHTVGRSPATWADGLLTVPAGSATVFIV</sequence>
<evidence type="ECO:0000259" key="2">
    <source>
        <dbReference type="SMART" id="SM00642"/>
    </source>
</evidence>
<dbReference type="Gene3D" id="3.90.400.10">
    <property type="entry name" value="Oligo-1,6-glucosidase, Domain 2"/>
    <property type="match status" value="1"/>
</dbReference>
<evidence type="ECO:0000313" key="4">
    <source>
        <dbReference type="Proteomes" id="UP000710815"/>
    </source>
</evidence>